<evidence type="ECO:0000313" key="7">
    <source>
        <dbReference type="EMBL" id="GMH26549.1"/>
    </source>
</evidence>
<dbReference type="GO" id="GO:0061630">
    <property type="term" value="F:ubiquitin protein ligase activity"/>
    <property type="evidence" value="ECO:0007669"/>
    <property type="project" value="UniProtKB-UniRule"/>
</dbReference>
<dbReference type="InterPro" id="IPR013083">
    <property type="entry name" value="Znf_RING/FYVE/PHD"/>
</dbReference>
<dbReference type="GO" id="GO:0006952">
    <property type="term" value="P:defense response"/>
    <property type="evidence" value="ECO:0007669"/>
    <property type="project" value="UniProtKB-ARBA"/>
</dbReference>
<dbReference type="InterPro" id="IPR058678">
    <property type="entry name" value="ARM_PUB"/>
</dbReference>
<keyword evidence="3 5" id="KW-0808">Transferase</keyword>
<dbReference type="SUPFAM" id="SSF48371">
    <property type="entry name" value="ARM repeat"/>
    <property type="match status" value="1"/>
</dbReference>
<evidence type="ECO:0000256" key="3">
    <source>
        <dbReference type="ARBA" id="ARBA00022679"/>
    </source>
</evidence>
<proteinExistence type="predicted"/>
<comment type="pathway">
    <text evidence="2 5">Protein modification; protein ubiquitination.</text>
</comment>
<dbReference type="InterPro" id="IPR016024">
    <property type="entry name" value="ARM-type_fold"/>
</dbReference>
<dbReference type="Gene3D" id="3.30.40.10">
    <property type="entry name" value="Zinc/RING finger domain, C3HC4 (zinc finger)"/>
    <property type="match status" value="1"/>
</dbReference>
<dbReference type="FunFam" id="3.30.40.10:FF:000437">
    <property type="entry name" value="RING-type E3 ubiquitin transferase"/>
    <property type="match status" value="1"/>
</dbReference>
<comment type="caution">
    <text evidence="7">The sequence shown here is derived from an EMBL/GenBank/DDBJ whole genome shotgun (WGS) entry which is preliminary data.</text>
</comment>
<dbReference type="SUPFAM" id="SSF57850">
    <property type="entry name" value="RING/U-box"/>
    <property type="match status" value="1"/>
</dbReference>
<comment type="catalytic activity">
    <reaction evidence="1 5">
        <text>S-ubiquitinyl-[E2 ubiquitin-conjugating enzyme]-L-cysteine + [acceptor protein]-L-lysine = [E2 ubiquitin-conjugating enzyme]-L-cysteine + N(6)-ubiquitinyl-[acceptor protein]-L-lysine.</text>
        <dbReference type="EC" id="2.3.2.27"/>
    </reaction>
</comment>
<dbReference type="Gene3D" id="1.25.10.10">
    <property type="entry name" value="Leucine-rich Repeat Variant"/>
    <property type="match status" value="1"/>
</dbReference>
<protein>
    <recommendedName>
        <fullName evidence="5 6">U-box domain-containing protein</fullName>
        <ecNumber evidence="5">2.3.2.27</ecNumber>
    </recommendedName>
    <alternativeName>
        <fullName evidence="5">RING-type E3 ubiquitin transferase PUB</fullName>
    </alternativeName>
</protein>
<dbReference type="GO" id="GO:0016567">
    <property type="term" value="P:protein ubiquitination"/>
    <property type="evidence" value="ECO:0007669"/>
    <property type="project" value="UniProtKB-UniRule"/>
</dbReference>
<keyword evidence="4 5" id="KW-0833">Ubl conjugation pathway</keyword>
<dbReference type="EC" id="2.3.2.27" evidence="5"/>
<dbReference type="PANTHER" id="PTHR22849">
    <property type="entry name" value="WDSAM1 PROTEIN"/>
    <property type="match status" value="1"/>
</dbReference>
<dbReference type="PANTHER" id="PTHR22849:SF132">
    <property type="entry name" value="E3 UBIQUITIN-PROTEIN LIGASE PUB23"/>
    <property type="match status" value="1"/>
</dbReference>
<keyword evidence="8" id="KW-1185">Reference proteome</keyword>
<dbReference type="InterPro" id="IPR003613">
    <property type="entry name" value="Ubox_domain"/>
</dbReference>
<evidence type="ECO:0000256" key="5">
    <source>
        <dbReference type="RuleBase" id="RU369093"/>
    </source>
</evidence>
<dbReference type="SMART" id="SM00504">
    <property type="entry name" value="Ubox"/>
    <property type="match status" value="1"/>
</dbReference>
<name>A0AAD3Y428_NEPGR</name>
<accession>A0AAD3Y428</accession>
<dbReference type="AlphaFoldDB" id="A0AAD3Y428"/>
<gene>
    <name evidence="7" type="ORF">Nepgr_028392</name>
</gene>
<dbReference type="Proteomes" id="UP001279734">
    <property type="component" value="Unassembled WGS sequence"/>
</dbReference>
<dbReference type="InterPro" id="IPR011989">
    <property type="entry name" value="ARM-like"/>
</dbReference>
<dbReference type="EMBL" id="BSYO01000031">
    <property type="protein sequence ID" value="GMH26549.1"/>
    <property type="molecule type" value="Genomic_DNA"/>
</dbReference>
<reference evidence="7" key="1">
    <citation type="submission" date="2023-05" db="EMBL/GenBank/DDBJ databases">
        <title>Nepenthes gracilis genome sequencing.</title>
        <authorList>
            <person name="Fukushima K."/>
        </authorList>
    </citation>
    <scope>NUCLEOTIDE SEQUENCE</scope>
    <source>
        <strain evidence="7">SING2019-196</strain>
    </source>
</reference>
<dbReference type="Pfam" id="PF04564">
    <property type="entry name" value="U-box"/>
    <property type="match status" value="1"/>
</dbReference>
<sequence length="415" mass="45889">MQNEIEIPPFFLCPISLEIMRDPVAISTGITYDRANIEKWIFSSNNTTCPVTKQHLRDFELTPNHTLRRLIQSWCSLNASSGVERIPTPKPPADKAHITRLIDQASTKSPHTLIKCLAELRAIASESAANRRSLEAAGAVEFLSTIIVEMSSNSEKDRSSSFEEEIEQRKSIDEALSALHHLQLSESALKKIADMSFLECLTKILQRSNYESCTFALDLMQSVLESADPMRLASLSLDFFTEIVQILQDQISSKATKTALKLLIHLCPWGRNRVKASEAGAVSALIDLLLDCSDKRISEMTLVLLDQLCGCAEGRAELLSHGAGLAVVSKKIFRVSNLASERAVRILFSVSRFSGTATVAQEMAQLGVVAKLWLVLQVDCEVNTKEQALEILKLHAKAWKNSPCIPPDLLVSYPS</sequence>
<evidence type="ECO:0000256" key="4">
    <source>
        <dbReference type="ARBA" id="ARBA00022786"/>
    </source>
</evidence>
<organism evidence="7 8">
    <name type="scientific">Nepenthes gracilis</name>
    <name type="common">Slender pitcher plant</name>
    <dbReference type="NCBI Taxonomy" id="150966"/>
    <lineage>
        <taxon>Eukaryota</taxon>
        <taxon>Viridiplantae</taxon>
        <taxon>Streptophyta</taxon>
        <taxon>Embryophyta</taxon>
        <taxon>Tracheophyta</taxon>
        <taxon>Spermatophyta</taxon>
        <taxon>Magnoliopsida</taxon>
        <taxon>eudicotyledons</taxon>
        <taxon>Gunneridae</taxon>
        <taxon>Pentapetalae</taxon>
        <taxon>Caryophyllales</taxon>
        <taxon>Nepenthaceae</taxon>
        <taxon>Nepenthes</taxon>
    </lineage>
</organism>
<dbReference type="InterPro" id="IPR045185">
    <property type="entry name" value="PUB22/23/24-like"/>
</dbReference>
<evidence type="ECO:0000256" key="2">
    <source>
        <dbReference type="ARBA" id="ARBA00004906"/>
    </source>
</evidence>
<dbReference type="CDD" id="cd16664">
    <property type="entry name" value="RING-Ubox_PUB"/>
    <property type="match status" value="1"/>
</dbReference>
<dbReference type="PROSITE" id="PS51698">
    <property type="entry name" value="U_BOX"/>
    <property type="match status" value="1"/>
</dbReference>
<dbReference type="InterPro" id="IPR045210">
    <property type="entry name" value="RING-Ubox_PUB"/>
</dbReference>
<comment type="function">
    <text evidence="5">Functions as an E3 ubiquitin ligase.</text>
</comment>
<dbReference type="Pfam" id="PF25598">
    <property type="entry name" value="ARM_PUB"/>
    <property type="match status" value="1"/>
</dbReference>
<evidence type="ECO:0000259" key="6">
    <source>
        <dbReference type="PROSITE" id="PS51698"/>
    </source>
</evidence>
<evidence type="ECO:0000256" key="1">
    <source>
        <dbReference type="ARBA" id="ARBA00000900"/>
    </source>
</evidence>
<feature type="domain" description="U-box" evidence="6">
    <location>
        <begin position="6"/>
        <end position="81"/>
    </location>
</feature>
<evidence type="ECO:0000313" key="8">
    <source>
        <dbReference type="Proteomes" id="UP001279734"/>
    </source>
</evidence>